<dbReference type="Proteomes" id="UP000023152">
    <property type="component" value="Unassembled WGS sequence"/>
</dbReference>
<evidence type="ECO:0000313" key="3">
    <source>
        <dbReference type="EMBL" id="ETO30708.1"/>
    </source>
</evidence>
<comment type="caution">
    <text evidence="3">The sequence shown here is derived from an EMBL/GenBank/DDBJ whole genome shotgun (WGS) entry which is preliminary data.</text>
</comment>
<keyword evidence="2" id="KW-0472">Membrane</keyword>
<evidence type="ECO:0000256" key="1">
    <source>
        <dbReference type="SAM" id="MobiDB-lite"/>
    </source>
</evidence>
<dbReference type="EMBL" id="ASPP01005353">
    <property type="protein sequence ID" value="ETO30708.1"/>
    <property type="molecule type" value="Genomic_DNA"/>
</dbReference>
<accession>X6NXU8</accession>
<keyword evidence="2" id="KW-0812">Transmembrane</keyword>
<feature type="compositionally biased region" description="Basic and acidic residues" evidence="1">
    <location>
        <begin position="126"/>
        <end position="144"/>
    </location>
</feature>
<protein>
    <submittedName>
        <fullName evidence="3">Uncharacterized protein</fullName>
    </submittedName>
</protein>
<feature type="compositionally biased region" description="Basic and acidic residues" evidence="1">
    <location>
        <begin position="108"/>
        <end position="119"/>
    </location>
</feature>
<evidence type="ECO:0000256" key="2">
    <source>
        <dbReference type="SAM" id="Phobius"/>
    </source>
</evidence>
<keyword evidence="2" id="KW-1133">Transmembrane helix</keyword>
<dbReference type="AlphaFoldDB" id="X6NXU8"/>
<keyword evidence="4" id="KW-1185">Reference proteome</keyword>
<feature type="region of interest" description="Disordered" evidence="1">
    <location>
        <begin position="92"/>
        <end position="159"/>
    </location>
</feature>
<sequence>MWLEWDLFGDKLSNIIWVFTMGSLIVLVSAGVCLWWSPNPNELAYYYEDIPTLATLSHTHEASKRYATGITFLKSIDEDPDQYTDTEIKTLLQKDHDKPGHSAHMRSSKADDNMEHYSDPYDSGDDERHSDEEEEPFEQKRDFLPMDVSEQELGAVDFI</sequence>
<feature type="transmembrane region" description="Helical" evidence="2">
    <location>
        <begin position="15"/>
        <end position="36"/>
    </location>
</feature>
<organism evidence="3 4">
    <name type="scientific">Reticulomyxa filosa</name>
    <dbReference type="NCBI Taxonomy" id="46433"/>
    <lineage>
        <taxon>Eukaryota</taxon>
        <taxon>Sar</taxon>
        <taxon>Rhizaria</taxon>
        <taxon>Retaria</taxon>
        <taxon>Foraminifera</taxon>
        <taxon>Monothalamids</taxon>
        <taxon>Reticulomyxidae</taxon>
        <taxon>Reticulomyxa</taxon>
    </lineage>
</organism>
<evidence type="ECO:0000313" key="4">
    <source>
        <dbReference type="Proteomes" id="UP000023152"/>
    </source>
</evidence>
<name>X6NXU8_RETFI</name>
<gene>
    <name evidence="3" type="ORF">RFI_06419</name>
</gene>
<proteinExistence type="predicted"/>
<reference evidence="3 4" key="1">
    <citation type="journal article" date="2013" name="Curr. Biol.">
        <title>The Genome of the Foraminiferan Reticulomyxa filosa.</title>
        <authorList>
            <person name="Glockner G."/>
            <person name="Hulsmann N."/>
            <person name="Schleicher M."/>
            <person name="Noegel A.A."/>
            <person name="Eichinger L."/>
            <person name="Gallinger C."/>
            <person name="Pawlowski J."/>
            <person name="Sierra R."/>
            <person name="Euteneuer U."/>
            <person name="Pillet L."/>
            <person name="Moustafa A."/>
            <person name="Platzer M."/>
            <person name="Groth M."/>
            <person name="Szafranski K."/>
            <person name="Schliwa M."/>
        </authorList>
    </citation>
    <scope>NUCLEOTIDE SEQUENCE [LARGE SCALE GENOMIC DNA]</scope>
</reference>